<dbReference type="PANTHER" id="PTHR31442">
    <property type="entry name" value="HOMEODOMAIN-LIKE SUPERFAMILY PROTEIN-RELATED"/>
    <property type="match status" value="1"/>
</dbReference>
<dbReference type="GO" id="GO:0003677">
    <property type="term" value="F:DNA binding"/>
    <property type="evidence" value="ECO:0007669"/>
    <property type="project" value="InterPro"/>
</dbReference>
<dbReference type="Proteomes" id="UP000015453">
    <property type="component" value="Unassembled WGS sequence"/>
</dbReference>
<dbReference type="Gene3D" id="3.40.50.2300">
    <property type="match status" value="1"/>
</dbReference>
<protein>
    <recommendedName>
        <fullName evidence="7">Response regulatory domain-containing protein</fullName>
    </recommendedName>
</protein>
<dbReference type="InterPro" id="IPR044841">
    <property type="entry name" value="LUX/BOA-like"/>
</dbReference>
<dbReference type="FunFam" id="1.10.10.60:FF:000007">
    <property type="entry name" value="Two-component response regulator"/>
    <property type="match status" value="1"/>
</dbReference>
<comment type="subcellular location">
    <subcellularLocation>
        <location evidence="1">Nucleus</location>
    </subcellularLocation>
</comment>
<feature type="non-terminal residue" evidence="8">
    <location>
        <position position="186"/>
    </location>
</feature>
<feature type="non-terminal residue" evidence="8">
    <location>
        <position position="1"/>
    </location>
</feature>
<proteinExistence type="predicted"/>
<feature type="modified residue" description="4-aspartylphosphate" evidence="5">
    <location>
        <position position="26"/>
    </location>
</feature>
<keyword evidence="9" id="KW-1185">Reference proteome</keyword>
<dbReference type="InterPro" id="IPR009057">
    <property type="entry name" value="Homeodomain-like_sf"/>
</dbReference>
<dbReference type="OrthoDB" id="60033at2759"/>
<dbReference type="SUPFAM" id="SSF52172">
    <property type="entry name" value="CheY-like"/>
    <property type="match status" value="1"/>
</dbReference>
<dbReference type="AlphaFoldDB" id="S8CJ47"/>
<sequence length="186" mass="20774">AAITVTNPNDALCTIRINGGDLVISDVYMPDMNGYQLQQKIAQEFSNLPVILMSAESNLDTSSRVICKPIKPEDLKGMLKSGVEADADEVVNQKKKKYNKKKGLKSKSNPNKGCEGKVVKVSSTKKPKLVWNNSLHNRFLEALRILGLERAVPKKILEVMNVPGLTRENVASHLQKYRIFLRRVTD</sequence>
<keyword evidence="3" id="KW-0804">Transcription</keyword>
<reference evidence="8 9" key="1">
    <citation type="journal article" date="2013" name="BMC Genomics">
        <title>The miniature genome of a carnivorous plant Genlisea aurea contains a low number of genes and short non-coding sequences.</title>
        <authorList>
            <person name="Leushkin E.V."/>
            <person name="Sutormin R.A."/>
            <person name="Nabieva E.R."/>
            <person name="Penin A.A."/>
            <person name="Kondrashov A.S."/>
            <person name="Logacheva M.D."/>
        </authorList>
    </citation>
    <scope>NUCLEOTIDE SEQUENCE [LARGE SCALE GENOMIC DNA]</scope>
</reference>
<keyword evidence="4" id="KW-0539">Nucleus</keyword>
<dbReference type="EMBL" id="AUSU01003497">
    <property type="protein sequence ID" value="EPS66755.1"/>
    <property type="molecule type" value="Genomic_DNA"/>
</dbReference>
<dbReference type="Pfam" id="PF00072">
    <property type="entry name" value="Response_reg"/>
    <property type="match status" value="1"/>
</dbReference>
<dbReference type="InterPro" id="IPR001005">
    <property type="entry name" value="SANT/Myb"/>
</dbReference>
<evidence type="ECO:0000256" key="6">
    <source>
        <dbReference type="SAM" id="MobiDB-lite"/>
    </source>
</evidence>
<evidence type="ECO:0000256" key="2">
    <source>
        <dbReference type="ARBA" id="ARBA00023015"/>
    </source>
</evidence>
<evidence type="ECO:0000256" key="1">
    <source>
        <dbReference type="ARBA" id="ARBA00004123"/>
    </source>
</evidence>
<accession>S8CJ47</accession>
<dbReference type="PROSITE" id="PS50110">
    <property type="entry name" value="RESPONSE_REGULATORY"/>
    <property type="match status" value="1"/>
</dbReference>
<organism evidence="8 9">
    <name type="scientific">Genlisea aurea</name>
    <dbReference type="NCBI Taxonomy" id="192259"/>
    <lineage>
        <taxon>Eukaryota</taxon>
        <taxon>Viridiplantae</taxon>
        <taxon>Streptophyta</taxon>
        <taxon>Embryophyta</taxon>
        <taxon>Tracheophyta</taxon>
        <taxon>Spermatophyta</taxon>
        <taxon>Magnoliopsida</taxon>
        <taxon>eudicotyledons</taxon>
        <taxon>Gunneridae</taxon>
        <taxon>Pentapetalae</taxon>
        <taxon>asterids</taxon>
        <taxon>lamiids</taxon>
        <taxon>Lamiales</taxon>
        <taxon>Lentibulariaceae</taxon>
        <taxon>Genlisea</taxon>
    </lineage>
</organism>
<gene>
    <name evidence="8" type="ORF">M569_08022</name>
</gene>
<dbReference type="PANTHER" id="PTHR31442:SF40">
    <property type="entry name" value="HOMEODOMAIN-LIKE SUPERFAMILY PROTEIN"/>
    <property type="match status" value="1"/>
</dbReference>
<feature type="compositionally biased region" description="Basic residues" evidence="6">
    <location>
        <begin position="96"/>
        <end position="105"/>
    </location>
</feature>
<evidence type="ECO:0000256" key="4">
    <source>
        <dbReference type="ARBA" id="ARBA00023242"/>
    </source>
</evidence>
<evidence type="ECO:0000256" key="5">
    <source>
        <dbReference type="PROSITE-ProRule" id="PRU00169"/>
    </source>
</evidence>
<dbReference type="InterPro" id="IPR001789">
    <property type="entry name" value="Sig_transdc_resp-reg_receiver"/>
</dbReference>
<comment type="caution">
    <text evidence="8">The sequence shown here is derived from an EMBL/GenBank/DDBJ whole genome shotgun (WGS) entry which is preliminary data.</text>
</comment>
<feature type="domain" description="Response regulatory" evidence="7">
    <location>
        <begin position="1"/>
        <end position="83"/>
    </location>
</feature>
<dbReference type="GO" id="GO:0000160">
    <property type="term" value="P:phosphorelay signal transduction system"/>
    <property type="evidence" value="ECO:0007669"/>
    <property type="project" value="InterPro"/>
</dbReference>
<feature type="region of interest" description="Disordered" evidence="6">
    <location>
        <begin position="96"/>
        <end position="116"/>
    </location>
</feature>
<evidence type="ECO:0000259" key="7">
    <source>
        <dbReference type="PROSITE" id="PS50110"/>
    </source>
</evidence>
<evidence type="ECO:0000313" key="8">
    <source>
        <dbReference type="EMBL" id="EPS66755.1"/>
    </source>
</evidence>
<keyword evidence="5" id="KW-0597">Phosphoprotein</keyword>
<name>S8CJ47_9LAMI</name>
<evidence type="ECO:0000313" key="9">
    <source>
        <dbReference type="Proteomes" id="UP000015453"/>
    </source>
</evidence>
<dbReference type="SUPFAM" id="SSF46689">
    <property type="entry name" value="Homeodomain-like"/>
    <property type="match status" value="1"/>
</dbReference>
<keyword evidence="2" id="KW-0805">Transcription regulation</keyword>
<evidence type="ECO:0000256" key="3">
    <source>
        <dbReference type="ARBA" id="ARBA00023163"/>
    </source>
</evidence>
<dbReference type="GO" id="GO:0003700">
    <property type="term" value="F:DNA-binding transcription factor activity"/>
    <property type="evidence" value="ECO:0007669"/>
    <property type="project" value="InterPro"/>
</dbReference>
<dbReference type="InterPro" id="IPR011006">
    <property type="entry name" value="CheY-like_superfamily"/>
</dbReference>
<dbReference type="GO" id="GO:0005634">
    <property type="term" value="C:nucleus"/>
    <property type="evidence" value="ECO:0007669"/>
    <property type="project" value="UniProtKB-SubCell"/>
</dbReference>
<dbReference type="Gene3D" id="1.10.10.60">
    <property type="entry name" value="Homeodomain-like"/>
    <property type="match status" value="1"/>
</dbReference>
<dbReference type="NCBIfam" id="TIGR01557">
    <property type="entry name" value="myb_SHAQKYF"/>
    <property type="match status" value="1"/>
</dbReference>
<dbReference type="InterPro" id="IPR006447">
    <property type="entry name" value="Myb_dom_plants"/>
</dbReference>
<dbReference type="Pfam" id="PF00249">
    <property type="entry name" value="Myb_DNA-binding"/>
    <property type="match status" value="1"/>
</dbReference>